<evidence type="ECO:0000313" key="3">
    <source>
        <dbReference type="Proteomes" id="UP000765509"/>
    </source>
</evidence>
<sequence>MKIQGPLGFKSLPRTSPSNLRGVRFLMFLDPLNGPRPCLGRLGPIDPLKPQHNWVQGASNSPHKQQHMVHGPQPADHRTPEDQMNPKRPEMALKQEVSRLAMVMARTKNHKNGPKWPQSHSWAIFQGQWGQDPSFEVSRIFTQGKKDPKYQAGQITMRYRCIYSLAINF</sequence>
<protein>
    <submittedName>
        <fullName evidence="2">Uncharacterized protein</fullName>
    </submittedName>
</protein>
<keyword evidence="3" id="KW-1185">Reference proteome</keyword>
<organism evidence="2 3">
    <name type="scientific">Austropuccinia psidii MF-1</name>
    <dbReference type="NCBI Taxonomy" id="1389203"/>
    <lineage>
        <taxon>Eukaryota</taxon>
        <taxon>Fungi</taxon>
        <taxon>Dikarya</taxon>
        <taxon>Basidiomycota</taxon>
        <taxon>Pucciniomycotina</taxon>
        <taxon>Pucciniomycetes</taxon>
        <taxon>Pucciniales</taxon>
        <taxon>Sphaerophragmiaceae</taxon>
        <taxon>Austropuccinia</taxon>
    </lineage>
</organism>
<proteinExistence type="predicted"/>
<comment type="caution">
    <text evidence="2">The sequence shown here is derived from an EMBL/GenBank/DDBJ whole genome shotgun (WGS) entry which is preliminary data.</text>
</comment>
<name>A0A9Q3CIY8_9BASI</name>
<evidence type="ECO:0000313" key="2">
    <source>
        <dbReference type="EMBL" id="MBW0483950.1"/>
    </source>
</evidence>
<feature type="compositionally biased region" description="Basic and acidic residues" evidence="1">
    <location>
        <begin position="75"/>
        <end position="86"/>
    </location>
</feature>
<dbReference type="EMBL" id="AVOT02007455">
    <property type="protein sequence ID" value="MBW0483950.1"/>
    <property type="molecule type" value="Genomic_DNA"/>
</dbReference>
<dbReference type="Proteomes" id="UP000765509">
    <property type="component" value="Unassembled WGS sequence"/>
</dbReference>
<evidence type="ECO:0000256" key="1">
    <source>
        <dbReference type="SAM" id="MobiDB-lite"/>
    </source>
</evidence>
<dbReference type="AlphaFoldDB" id="A0A9Q3CIY8"/>
<gene>
    <name evidence="2" type="ORF">O181_023665</name>
</gene>
<accession>A0A9Q3CIY8</accession>
<feature type="region of interest" description="Disordered" evidence="1">
    <location>
        <begin position="58"/>
        <end position="86"/>
    </location>
</feature>
<reference evidence="2" key="1">
    <citation type="submission" date="2021-03" db="EMBL/GenBank/DDBJ databases">
        <title>Draft genome sequence of rust myrtle Austropuccinia psidii MF-1, a brazilian biotype.</title>
        <authorList>
            <person name="Quecine M.C."/>
            <person name="Pachon D.M.R."/>
            <person name="Bonatelli M.L."/>
            <person name="Correr F.H."/>
            <person name="Franceschini L.M."/>
            <person name="Leite T.F."/>
            <person name="Margarido G.R.A."/>
            <person name="Almeida C.A."/>
            <person name="Ferrarezi J.A."/>
            <person name="Labate C.A."/>
        </authorList>
    </citation>
    <scope>NUCLEOTIDE SEQUENCE</scope>
    <source>
        <strain evidence="2">MF-1</strain>
    </source>
</reference>